<protein>
    <recommendedName>
        <fullName evidence="3 5">NEDD8-activating enzyme E1 regulatory subunit</fullName>
    </recommendedName>
</protein>
<reference evidence="7 8" key="1">
    <citation type="submission" date="2024-05" db="EMBL/GenBank/DDBJ databases">
        <title>Genetic variation in Jamaican populations of the coffee berry borer (Hypothenemus hampei).</title>
        <authorList>
            <person name="Errbii M."/>
            <person name="Myrie A."/>
        </authorList>
    </citation>
    <scope>NUCLEOTIDE SEQUENCE [LARGE SCALE GENOMIC DNA]</scope>
    <source>
        <strain evidence="7">JA-Hopewell-2020-01-JO</strain>
        <tissue evidence="7">Whole body</tissue>
    </source>
</reference>
<proteinExistence type="inferred from homology"/>
<dbReference type="GO" id="GO:0045116">
    <property type="term" value="P:protein neddylation"/>
    <property type="evidence" value="ECO:0007669"/>
    <property type="project" value="UniProtKB-UniRule"/>
</dbReference>
<evidence type="ECO:0000256" key="3">
    <source>
        <dbReference type="ARBA" id="ARBA00015407"/>
    </source>
</evidence>
<dbReference type="InterPro" id="IPR030667">
    <property type="entry name" value="APP-BP1"/>
</dbReference>
<organism evidence="7 8">
    <name type="scientific">Hypothenemus hampei</name>
    <name type="common">Coffee berry borer</name>
    <dbReference type="NCBI Taxonomy" id="57062"/>
    <lineage>
        <taxon>Eukaryota</taxon>
        <taxon>Metazoa</taxon>
        <taxon>Ecdysozoa</taxon>
        <taxon>Arthropoda</taxon>
        <taxon>Hexapoda</taxon>
        <taxon>Insecta</taxon>
        <taxon>Pterygota</taxon>
        <taxon>Neoptera</taxon>
        <taxon>Endopterygota</taxon>
        <taxon>Coleoptera</taxon>
        <taxon>Polyphaga</taxon>
        <taxon>Cucujiformia</taxon>
        <taxon>Curculionidae</taxon>
        <taxon>Scolytinae</taxon>
        <taxon>Hypothenemus</taxon>
    </lineage>
</organism>
<dbReference type="FunFam" id="3.40.50.720:FF:000475">
    <property type="entry name" value="NEDD8-activating enzyme E1 regulatory subunit"/>
    <property type="match status" value="1"/>
</dbReference>
<comment type="pathway">
    <text evidence="1 5">Protein modification; protein neddylation.</text>
</comment>
<dbReference type="Pfam" id="PF00899">
    <property type="entry name" value="ThiF"/>
    <property type="match status" value="1"/>
</dbReference>
<dbReference type="GO" id="GO:0019781">
    <property type="term" value="F:NEDD8 activating enzyme activity"/>
    <property type="evidence" value="ECO:0007669"/>
    <property type="project" value="UniProtKB-UniRule"/>
</dbReference>
<dbReference type="Proteomes" id="UP001566132">
    <property type="component" value="Unassembled WGS sequence"/>
</dbReference>
<evidence type="ECO:0000313" key="8">
    <source>
        <dbReference type="Proteomes" id="UP001566132"/>
    </source>
</evidence>
<gene>
    <name evidence="7" type="ORF">ABEB36_000587</name>
</gene>
<accession>A0ABD1FCI3</accession>
<dbReference type="InterPro" id="IPR045886">
    <property type="entry name" value="ThiF/MoeB/HesA"/>
</dbReference>
<comment type="similarity">
    <text evidence="2 5">Belongs to the ubiquitin-activating E1 family. ULA1 subfamily.</text>
</comment>
<sequence length="535" mass="60573">MSSPIPKSPEQSDKNKKYDRQLRLWGDHGQKLLENSKVCLINATALGTEILKSLVLPGIGSFTIVDGEKVTEEDIGSNFFLENETVGASRAQVATQCLLELNPDVRGDYIDESAEHIIANTENFFKNFDVVIGTVLSEKTLIPLSKHLWECEVPLIVCRSIGFLGYIRLQIKEHTVIEAHPDSESPDLRLDKLWPALEEYLSSINIEQLGRKEISHVPPVVILYYFLNKYKNDHGGNLPETREEKELLKEMIKDVGKSEDGNNRLILEENFEQALHYVNTCVATRAIPNHVQTILEDDNCVNLTQHSSSFWIMCSALREMVKSEGVLPMKGTLPDMASDTHSFVTLQNIYQKQAQHQAESIYRRASQIARDLGLPQETITENDVKYFCKHSSELYLIRGSCIADEYEKTSLDLTSYLEDPDSLIFYYVILRGLERFINEFNAYPGQMDDQVEPDILKLKGIIGKLLNEWGYSHVLRDEKVHEVCRYGGAELHSVSSILGGCAAQEVIKVITNQYKPLNNTFIYDAINSTSATFCL</sequence>
<dbReference type="PANTHER" id="PTHR10953">
    <property type="entry name" value="UBIQUITIN-ACTIVATING ENZYME E1"/>
    <property type="match status" value="1"/>
</dbReference>
<keyword evidence="8" id="KW-1185">Reference proteome</keyword>
<evidence type="ECO:0000259" key="6">
    <source>
        <dbReference type="Pfam" id="PF00899"/>
    </source>
</evidence>
<dbReference type="PANTHER" id="PTHR10953:SF29">
    <property type="entry name" value="NEDD8-ACTIVATING ENZYME E1 REGULATORY SUBUNIT"/>
    <property type="match status" value="1"/>
</dbReference>
<dbReference type="EMBL" id="JBDJPC010000001">
    <property type="protein sequence ID" value="KAL1516710.1"/>
    <property type="molecule type" value="Genomic_DNA"/>
</dbReference>
<evidence type="ECO:0000256" key="4">
    <source>
        <dbReference type="ARBA" id="ARBA00022786"/>
    </source>
</evidence>
<evidence type="ECO:0000256" key="5">
    <source>
        <dbReference type="PIRNR" id="PIRNR039099"/>
    </source>
</evidence>
<dbReference type="PIRSF" id="PIRSF039099">
    <property type="entry name" value="APP-BP1"/>
    <property type="match status" value="1"/>
</dbReference>
<dbReference type="Gene3D" id="3.40.50.720">
    <property type="entry name" value="NAD(P)-binding Rossmann-like Domain"/>
    <property type="match status" value="2"/>
</dbReference>
<keyword evidence="4 5" id="KW-0833">Ubl conjugation pathway</keyword>
<evidence type="ECO:0000256" key="1">
    <source>
        <dbReference type="ARBA" id="ARBA00005032"/>
    </source>
</evidence>
<evidence type="ECO:0000313" key="7">
    <source>
        <dbReference type="EMBL" id="KAL1516710.1"/>
    </source>
</evidence>
<name>A0ABD1FCI3_HYPHA</name>
<dbReference type="InterPro" id="IPR035985">
    <property type="entry name" value="Ubiquitin-activating_enz"/>
</dbReference>
<feature type="domain" description="THIF-type NAD/FAD binding fold" evidence="6">
    <location>
        <begin position="18"/>
        <end position="530"/>
    </location>
</feature>
<evidence type="ECO:0000256" key="2">
    <source>
        <dbReference type="ARBA" id="ARBA00006868"/>
    </source>
</evidence>
<dbReference type="AlphaFoldDB" id="A0ABD1FCI3"/>
<dbReference type="CDD" id="cd01493">
    <property type="entry name" value="APPBP1_RUB"/>
    <property type="match status" value="1"/>
</dbReference>
<dbReference type="InterPro" id="IPR000594">
    <property type="entry name" value="ThiF_NAD_FAD-bd"/>
</dbReference>
<dbReference type="SUPFAM" id="SSF69572">
    <property type="entry name" value="Activating enzymes of the ubiquitin-like proteins"/>
    <property type="match status" value="1"/>
</dbReference>
<comment type="caution">
    <text evidence="7">The sequence shown here is derived from an EMBL/GenBank/DDBJ whole genome shotgun (WGS) entry which is preliminary data.</text>
</comment>